<evidence type="ECO:0000256" key="1">
    <source>
        <dbReference type="SAM" id="MobiDB-lite"/>
    </source>
</evidence>
<evidence type="ECO:0000313" key="2">
    <source>
        <dbReference type="EMBL" id="CAF4950810.1"/>
    </source>
</evidence>
<dbReference type="AlphaFoldDB" id="A0A821XWK4"/>
<name>A0A821XWK4_9NEOP</name>
<dbReference type="OrthoDB" id="10022108at2759"/>
<keyword evidence="3" id="KW-1185">Reference proteome</keyword>
<feature type="compositionally biased region" description="Basic and acidic residues" evidence="1">
    <location>
        <begin position="175"/>
        <end position="188"/>
    </location>
</feature>
<dbReference type="Proteomes" id="UP000663880">
    <property type="component" value="Unassembled WGS sequence"/>
</dbReference>
<dbReference type="EMBL" id="CAJOBZ010000072">
    <property type="protein sequence ID" value="CAF4950810.1"/>
    <property type="molecule type" value="Genomic_DNA"/>
</dbReference>
<evidence type="ECO:0000313" key="3">
    <source>
        <dbReference type="Proteomes" id="UP000663880"/>
    </source>
</evidence>
<gene>
    <name evidence="2" type="ORF">PMACD_LOCUS15671</name>
</gene>
<protein>
    <recommendedName>
        <fullName evidence="4">Gag-like protein</fullName>
    </recommendedName>
</protein>
<sequence length="498" mass="55778">MLRGENQHFRGTNMASDVVVFLAAVRWKAGGTGNYCGLNPTHGDAMAKPHRTLGETHEKEKEERGVEYGHVKENATDESEMSNRITPVPLKECRVVLVRTPLPSSSPNKSIVDREVEAITDIETNIGRQMMEASLETTSCEMLSADASYASINSPHDKDKRDDQPSKVTNQAVAKKTERKETAKEGELDERIEKLETISKSFEKISKESEERVMVKLGEIRSYAEVAAVARTEPRVDSGRTASNDQRETGLYSLIVEPGEETEAAEDTVQKIRCSLNARDNGFKIEKLQKIKGGKVVIGCGTEEERTRVRERITYGDNGITARELNNKNPLVRFKNILRYNTLEDIKKALKTQNKATTGNLTGEDWVMTEKHRQNARNTHECHVIVKVSPGMWKALTRAQKVHIDLQMVWVEDRSPLVQCATCLGYGHTRKHCQGGKLTCSQCTGEHLRADCPSKDKSPECANCKRAGMDSVDHSTFSTECPVRRKWDALARRSVAYC</sequence>
<feature type="region of interest" description="Disordered" evidence="1">
    <location>
        <begin position="151"/>
        <end position="188"/>
    </location>
</feature>
<evidence type="ECO:0008006" key="4">
    <source>
        <dbReference type="Google" id="ProtNLM"/>
    </source>
</evidence>
<reference evidence="2" key="1">
    <citation type="submission" date="2021-02" db="EMBL/GenBank/DDBJ databases">
        <authorList>
            <person name="Steward A R."/>
        </authorList>
    </citation>
    <scope>NUCLEOTIDE SEQUENCE</scope>
</reference>
<organism evidence="2 3">
    <name type="scientific">Pieris macdunnoughi</name>
    <dbReference type="NCBI Taxonomy" id="345717"/>
    <lineage>
        <taxon>Eukaryota</taxon>
        <taxon>Metazoa</taxon>
        <taxon>Ecdysozoa</taxon>
        <taxon>Arthropoda</taxon>
        <taxon>Hexapoda</taxon>
        <taxon>Insecta</taxon>
        <taxon>Pterygota</taxon>
        <taxon>Neoptera</taxon>
        <taxon>Endopterygota</taxon>
        <taxon>Lepidoptera</taxon>
        <taxon>Glossata</taxon>
        <taxon>Ditrysia</taxon>
        <taxon>Papilionoidea</taxon>
        <taxon>Pieridae</taxon>
        <taxon>Pierinae</taxon>
        <taxon>Pieris</taxon>
    </lineage>
</organism>
<accession>A0A821XWK4</accession>
<proteinExistence type="predicted"/>
<comment type="caution">
    <text evidence="2">The sequence shown here is derived from an EMBL/GenBank/DDBJ whole genome shotgun (WGS) entry which is preliminary data.</text>
</comment>
<feature type="compositionally biased region" description="Basic and acidic residues" evidence="1">
    <location>
        <begin position="155"/>
        <end position="165"/>
    </location>
</feature>